<proteinExistence type="predicted"/>
<dbReference type="AlphaFoldDB" id="A0A7R9H073"/>
<protein>
    <submittedName>
        <fullName evidence="1">Uncharacterized protein</fullName>
    </submittedName>
</protein>
<organism evidence="1">
    <name type="scientific">Timema poppense</name>
    <name type="common">Walking stick</name>
    <dbReference type="NCBI Taxonomy" id="170557"/>
    <lineage>
        <taxon>Eukaryota</taxon>
        <taxon>Metazoa</taxon>
        <taxon>Ecdysozoa</taxon>
        <taxon>Arthropoda</taxon>
        <taxon>Hexapoda</taxon>
        <taxon>Insecta</taxon>
        <taxon>Pterygota</taxon>
        <taxon>Neoptera</taxon>
        <taxon>Polyneoptera</taxon>
        <taxon>Phasmatodea</taxon>
        <taxon>Timematodea</taxon>
        <taxon>Timematoidea</taxon>
        <taxon>Timematidae</taxon>
        <taxon>Timema</taxon>
    </lineage>
</organism>
<accession>A0A7R9H073</accession>
<gene>
    <name evidence="1" type="ORF">TPSB3V08_LOCUS3973</name>
</gene>
<sequence>MDFIQRLESDQPGVDIAAALGLLATTIRTRGKNAIKIKCKEVVDAEIEEIGNEELQELAQNPSSESDSEEDKLSCTFTMKSMATAFHLIQGRLQMLADEDPDVKCSARMHRTVMEGLTCYQEIYKEKKTCL</sequence>
<evidence type="ECO:0000313" key="1">
    <source>
        <dbReference type="EMBL" id="CAD7403282.1"/>
    </source>
</evidence>
<dbReference type="EMBL" id="OD001818">
    <property type="protein sequence ID" value="CAD7403282.1"/>
    <property type="molecule type" value="Genomic_DNA"/>
</dbReference>
<name>A0A7R9H073_TIMPO</name>
<reference evidence="1" key="1">
    <citation type="submission" date="2020-11" db="EMBL/GenBank/DDBJ databases">
        <authorList>
            <person name="Tran Van P."/>
        </authorList>
    </citation>
    <scope>NUCLEOTIDE SEQUENCE</scope>
</reference>